<gene>
    <name evidence="1" type="ORF">DERYTH_LOCUS2756</name>
</gene>
<keyword evidence="2" id="KW-1185">Reference proteome</keyword>
<reference evidence="1" key="1">
    <citation type="submission" date="2021-06" db="EMBL/GenBank/DDBJ databases">
        <authorList>
            <person name="Kallberg Y."/>
            <person name="Tangrot J."/>
            <person name="Rosling A."/>
        </authorList>
    </citation>
    <scope>NUCLEOTIDE SEQUENCE</scope>
    <source>
        <strain evidence="1">MA453B</strain>
    </source>
</reference>
<proteinExistence type="predicted"/>
<evidence type="ECO:0000313" key="1">
    <source>
        <dbReference type="EMBL" id="CAG8498101.1"/>
    </source>
</evidence>
<feature type="non-terminal residue" evidence="1">
    <location>
        <position position="1"/>
    </location>
</feature>
<accession>A0A9N9EZJ5</accession>
<sequence>LGFTRDFPFKVDIGRMDIECCYCRAFHFQEEQTAKDLNQFIFCCYKDTVALPS</sequence>
<dbReference type="EMBL" id="CAJVPY010000908">
    <property type="protein sequence ID" value="CAG8498101.1"/>
    <property type="molecule type" value="Genomic_DNA"/>
</dbReference>
<organism evidence="1 2">
    <name type="scientific">Dentiscutata erythropus</name>
    <dbReference type="NCBI Taxonomy" id="1348616"/>
    <lineage>
        <taxon>Eukaryota</taxon>
        <taxon>Fungi</taxon>
        <taxon>Fungi incertae sedis</taxon>
        <taxon>Mucoromycota</taxon>
        <taxon>Glomeromycotina</taxon>
        <taxon>Glomeromycetes</taxon>
        <taxon>Diversisporales</taxon>
        <taxon>Gigasporaceae</taxon>
        <taxon>Dentiscutata</taxon>
    </lineage>
</organism>
<comment type="caution">
    <text evidence="1">The sequence shown here is derived from an EMBL/GenBank/DDBJ whole genome shotgun (WGS) entry which is preliminary data.</text>
</comment>
<name>A0A9N9EZJ5_9GLOM</name>
<dbReference type="Proteomes" id="UP000789405">
    <property type="component" value="Unassembled WGS sequence"/>
</dbReference>
<dbReference type="OrthoDB" id="2448079at2759"/>
<protein>
    <submittedName>
        <fullName evidence="1">23018_t:CDS:1</fullName>
    </submittedName>
</protein>
<dbReference type="AlphaFoldDB" id="A0A9N9EZJ5"/>
<evidence type="ECO:0000313" key="2">
    <source>
        <dbReference type="Proteomes" id="UP000789405"/>
    </source>
</evidence>